<dbReference type="Gene3D" id="1.10.10.10">
    <property type="entry name" value="Winged helix-like DNA-binding domain superfamily/Winged helix DNA-binding domain"/>
    <property type="match status" value="1"/>
</dbReference>
<dbReference type="Proteomes" id="UP000273145">
    <property type="component" value="Chromosome"/>
</dbReference>
<dbReference type="InterPro" id="IPR036388">
    <property type="entry name" value="WH-like_DNA-bd_sf"/>
</dbReference>
<dbReference type="RefSeq" id="WP_125083432.1">
    <property type="nucleotide sequence ID" value="NZ_CP034248.1"/>
</dbReference>
<evidence type="ECO:0000256" key="1">
    <source>
        <dbReference type="ARBA" id="ARBA00023125"/>
    </source>
</evidence>
<dbReference type="AlphaFoldDB" id="A0A3S8RW79"/>
<organism evidence="2 3">
    <name type="scientific">Paenibacillus lentus</name>
    <dbReference type="NCBI Taxonomy" id="1338368"/>
    <lineage>
        <taxon>Bacteria</taxon>
        <taxon>Bacillati</taxon>
        <taxon>Bacillota</taxon>
        <taxon>Bacilli</taxon>
        <taxon>Bacillales</taxon>
        <taxon>Paenibacillaceae</taxon>
        <taxon>Paenibacillus</taxon>
    </lineage>
</organism>
<evidence type="ECO:0000313" key="2">
    <source>
        <dbReference type="EMBL" id="AZK47405.1"/>
    </source>
</evidence>
<dbReference type="InterPro" id="IPR011991">
    <property type="entry name" value="ArsR-like_HTH"/>
</dbReference>
<reference evidence="2 3" key="1">
    <citation type="submission" date="2018-11" db="EMBL/GenBank/DDBJ databases">
        <title>Genome sequencing of Paenibacillus lentus DSM25539(T).</title>
        <authorList>
            <person name="Kook J.-K."/>
            <person name="Park S.-N."/>
            <person name="Lim Y.K."/>
        </authorList>
    </citation>
    <scope>NUCLEOTIDE SEQUENCE [LARGE SCALE GENOMIC DNA]</scope>
    <source>
        <strain evidence="2 3">DSM 25539</strain>
    </source>
</reference>
<dbReference type="Pfam" id="PF12840">
    <property type="entry name" value="HTH_20"/>
    <property type="match status" value="1"/>
</dbReference>
<dbReference type="GO" id="GO:0003677">
    <property type="term" value="F:DNA binding"/>
    <property type="evidence" value="ECO:0007669"/>
    <property type="project" value="UniProtKB-KW"/>
</dbReference>
<sequence>MAYNVKVDVSPIYELISSFIVFTTRKWVNNLDVGIEWLEDIGSRLDMDEKQAFAAAAQFPFTDYDVLYALAVERPSHNVDTFLDDLELATIDVLYHSIKSYIPDLTNDEIQRIRHSYIPLLRKWNNLYFADVAPQYKPLLEEDAAEKATLLHKMDPEALVEYASGGIVLEPDLPIEEVVLVPSIHFRPINTYSFYSRVLLIQYPIDIPEQDEDEPPICLLRLTRALANPERLRLLRYVAIEPKSLLEMMNSLNESEDKLMHHLMRLRVAGLLRVHLVDIDTEKFSIRPDGVAELHMFLESYIRL</sequence>
<protein>
    <submittedName>
        <fullName evidence="2">ArsR family transcriptional regulator</fullName>
    </submittedName>
</protein>
<dbReference type="SUPFAM" id="SSF46785">
    <property type="entry name" value="Winged helix' DNA-binding domain"/>
    <property type="match status" value="1"/>
</dbReference>
<keyword evidence="3" id="KW-1185">Reference proteome</keyword>
<accession>A0A3S8RW79</accession>
<gene>
    <name evidence="2" type="ORF">EIM92_15620</name>
</gene>
<dbReference type="CDD" id="cd00090">
    <property type="entry name" value="HTH_ARSR"/>
    <property type="match status" value="1"/>
</dbReference>
<dbReference type="EMBL" id="CP034248">
    <property type="protein sequence ID" value="AZK47405.1"/>
    <property type="molecule type" value="Genomic_DNA"/>
</dbReference>
<dbReference type="OrthoDB" id="2646147at2"/>
<dbReference type="InterPro" id="IPR036390">
    <property type="entry name" value="WH_DNA-bd_sf"/>
</dbReference>
<keyword evidence="1" id="KW-0238">DNA-binding</keyword>
<evidence type="ECO:0000313" key="3">
    <source>
        <dbReference type="Proteomes" id="UP000273145"/>
    </source>
</evidence>
<name>A0A3S8RW79_9BACL</name>
<proteinExistence type="predicted"/>
<dbReference type="KEGG" id="plen:EIM92_15620"/>